<keyword evidence="1" id="KW-0812">Transmembrane</keyword>
<proteinExistence type="predicted"/>
<dbReference type="STRING" id="1798374.A2Z33_03295"/>
<feature type="transmembrane region" description="Helical" evidence="1">
    <location>
        <begin position="57"/>
        <end position="82"/>
    </location>
</feature>
<dbReference type="EMBL" id="MFJD01000004">
    <property type="protein sequence ID" value="OGG04158.1"/>
    <property type="molecule type" value="Genomic_DNA"/>
</dbReference>
<comment type="caution">
    <text evidence="2">The sequence shown here is derived from an EMBL/GenBank/DDBJ whole genome shotgun (WGS) entry which is preliminary data.</text>
</comment>
<gene>
    <name evidence="2" type="ORF">A2Z33_03295</name>
</gene>
<protein>
    <submittedName>
        <fullName evidence="2">Uncharacterized protein</fullName>
    </submittedName>
</protein>
<sequence>MKLTRLAILTRRLHRLNVIIIAVLGTIQAVTGMVLKYPDLPVLSLFDLRSSSEIHNLNSTFFTVSFAVMAVTGLFLYLYPWLQQVTRKSRSSPPTVNQIN</sequence>
<evidence type="ECO:0000313" key="2">
    <source>
        <dbReference type="EMBL" id="OGG04158.1"/>
    </source>
</evidence>
<evidence type="ECO:0000256" key="1">
    <source>
        <dbReference type="SAM" id="Phobius"/>
    </source>
</evidence>
<feature type="transmembrane region" description="Helical" evidence="1">
    <location>
        <begin position="16"/>
        <end position="37"/>
    </location>
</feature>
<keyword evidence="1" id="KW-1133">Transmembrane helix</keyword>
<accession>A0A1F5YVB9</accession>
<name>A0A1F5YVB9_9BACT</name>
<evidence type="ECO:0000313" key="3">
    <source>
        <dbReference type="Proteomes" id="UP000178448"/>
    </source>
</evidence>
<dbReference type="Proteomes" id="UP000178448">
    <property type="component" value="Unassembled WGS sequence"/>
</dbReference>
<dbReference type="AlphaFoldDB" id="A0A1F5YVB9"/>
<reference evidence="2 3" key="1">
    <citation type="journal article" date="2016" name="Nat. Commun.">
        <title>Thousands of microbial genomes shed light on interconnected biogeochemical processes in an aquifer system.</title>
        <authorList>
            <person name="Anantharaman K."/>
            <person name="Brown C.T."/>
            <person name="Hug L.A."/>
            <person name="Sharon I."/>
            <person name="Castelle C.J."/>
            <person name="Probst A.J."/>
            <person name="Thomas B.C."/>
            <person name="Singh A."/>
            <person name="Wilkins M.J."/>
            <person name="Karaoz U."/>
            <person name="Brodie E.L."/>
            <person name="Williams K.H."/>
            <person name="Hubbard S.S."/>
            <person name="Banfield J.F."/>
        </authorList>
    </citation>
    <scope>NUCLEOTIDE SEQUENCE [LARGE SCALE GENOMIC DNA]</scope>
</reference>
<organism evidence="2 3">
    <name type="scientific">Candidatus Gottesmanbacteria bacterium RBG_16_52_11</name>
    <dbReference type="NCBI Taxonomy" id="1798374"/>
    <lineage>
        <taxon>Bacteria</taxon>
        <taxon>Candidatus Gottesmaniibacteriota</taxon>
    </lineage>
</organism>
<keyword evidence="1" id="KW-0472">Membrane</keyword>